<evidence type="ECO:0000313" key="4">
    <source>
        <dbReference type="EMBL" id="SFH70155.1"/>
    </source>
</evidence>
<sequence length="664" mass="66736">MNQLFLRASGCAAALALIAASLLVAGPASAATTTQIISGVTYTLDDAANTASVTDYDHSAASVTIESSVGSYPVTSIGVDAFRVAYEDTTSTKLSSVSIPGSILAIEDGAFQNNALNPIAIPGSVITIGAFAFADNDLTTLTLPDSVLSVGAFSFFANKLTTLDLGESIVDIGGTAFSGHLQGNGTDNNIGSVVIPNSVITIGDGAFQHLNNLTEVVLGDSVETLGEYAFGFSYNLESISIPDSVTTIGPYAFAVSGRLSELALGSGVSTIAAGAFQQTALTSVSIPNSVTEIGDFAFAYGHLTSVSIGASVSSIGNQAFSNQSDFMSHEFVNDLTSVSFAGNAPTVFTAGSEQDQGSLGFSTGLTVSYFSDRTGFTNPWQGYATTPVVRDVTAPTVTIDGGAFVTTLDLTPAITGTTGEAAGTTVTVALGDQTLTTTATGTGTWAISPTVTAGSYTISASVTDEAGNTGTATQSLRVNSQNPAALPPASTTAELETFIVDNSLDSAATSAAFIATGATVGNPLDSLDTSEPFSGNLPWSDPTDSFVDVYAYSSPTLLGTFPVVNGMVIINGVNLAALSTGAHHLVLIGQTSGAVSVLNITVQPAPGTGTGTGTGTTAAAASTSATSTLAGTGVNASAPIGSALALVLLGAVLLLNRRRTATQY</sequence>
<feature type="chain" id="PRO_5044559402" evidence="2">
    <location>
        <begin position="31"/>
        <end position="664"/>
    </location>
</feature>
<dbReference type="RefSeq" id="WP_092451044.1">
    <property type="nucleotide sequence ID" value="NZ_BKAC01000011.1"/>
</dbReference>
<dbReference type="GO" id="GO:0005975">
    <property type="term" value="P:carbohydrate metabolic process"/>
    <property type="evidence" value="ECO:0007669"/>
    <property type="project" value="UniProtKB-ARBA"/>
</dbReference>
<dbReference type="AlphaFoldDB" id="A0A1I3C6F0"/>
<organism evidence="5 7">
    <name type="scientific">Cryobacterium levicorallinum</name>
    <dbReference type="NCBI Taxonomy" id="995038"/>
    <lineage>
        <taxon>Bacteria</taxon>
        <taxon>Bacillati</taxon>
        <taxon>Actinomycetota</taxon>
        <taxon>Actinomycetes</taxon>
        <taxon>Micrococcales</taxon>
        <taxon>Microbacteriaceae</taxon>
        <taxon>Cryobacterium</taxon>
    </lineage>
</organism>
<reference evidence="5 7" key="2">
    <citation type="submission" date="2019-03" db="EMBL/GenBank/DDBJ databases">
        <title>Genomics of glacier-inhabiting Cryobacterium strains.</title>
        <authorList>
            <person name="Liu Q."/>
            <person name="Xin Y.-H."/>
        </authorList>
    </citation>
    <scope>NUCLEOTIDE SEQUENCE [LARGE SCALE GENOMIC DNA]</scope>
    <source>
        <strain evidence="5 7">Hh34</strain>
    </source>
</reference>
<evidence type="ECO:0000256" key="2">
    <source>
        <dbReference type="SAM" id="SignalP"/>
    </source>
</evidence>
<dbReference type="PANTHER" id="PTHR45661">
    <property type="entry name" value="SURFACE ANTIGEN"/>
    <property type="match status" value="1"/>
</dbReference>
<feature type="transmembrane region" description="Helical" evidence="1">
    <location>
        <begin position="636"/>
        <end position="655"/>
    </location>
</feature>
<keyword evidence="1" id="KW-1133">Transmembrane helix</keyword>
<dbReference type="InterPro" id="IPR013783">
    <property type="entry name" value="Ig-like_fold"/>
</dbReference>
<evidence type="ECO:0000313" key="6">
    <source>
        <dbReference type="Proteomes" id="UP000199681"/>
    </source>
</evidence>
<dbReference type="EMBL" id="FOPW01000012">
    <property type="protein sequence ID" value="SFH70155.1"/>
    <property type="molecule type" value="Genomic_DNA"/>
</dbReference>
<feature type="domain" description="Bacterial Ig-like" evidence="3">
    <location>
        <begin position="407"/>
        <end position="477"/>
    </location>
</feature>
<dbReference type="InterPro" id="IPR044016">
    <property type="entry name" value="Big_13"/>
</dbReference>
<protein>
    <submittedName>
        <fullName evidence="4">Leucine rich repeat-containing protein</fullName>
    </submittedName>
    <submittedName>
        <fullName evidence="5">Leucine-rich repeat domain-containing protein</fullName>
    </submittedName>
</protein>
<gene>
    <name evidence="5" type="ORF">E3O11_10530</name>
    <name evidence="4" type="ORF">SAMN05216274_11228</name>
</gene>
<dbReference type="InterPro" id="IPR032675">
    <property type="entry name" value="LRR_dom_sf"/>
</dbReference>
<evidence type="ECO:0000259" key="3">
    <source>
        <dbReference type="Pfam" id="PF19077"/>
    </source>
</evidence>
<dbReference type="STRING" id="995038.SAMN05216274_11228"/>
<proteinExistence type="predicted"/>
<dbReference type="Pfam" id="PF13306">
    <property type="entry name" value="LRR_5"/>
    <property type="match status" value="2"/>
</dbReference>
<reference evidence="4 6" key="1">
    <citation type="submission" date="2016-10" db="EMBL/GenBank/DDBJ databases">
        <authorList>
            <person name="Varghese N."/>
            <person name="Submissions S."/>
        </authorList>
    </citation>
    <scope>NUCLEOTIDE SEQUENCE [LARGE SCALE GENOMIC DNA]</scope>
    <source>
        <strain evidence="4 6">GMCC 1.11211</strain>
    </source>
</reference>
<dbReference type="EMBL" id="SOFE01000022">
    <property type="protein sequence ID" value="TFB83279.1"/>
    <property type="molecule type" value="Genomic_DNA"/>
</dbReference>
<keyword evidence="6" id="KW-1185">Reference proteome</keyword>
<comment type="caution">
    <text evidence="5">The sequence shown here is derived from an EMBL/GenBank/DDBJ whole genome shotgun (WGS) entry which is preliminary data.</text>
</comment>
<name>A0A1I3C6F0_9MICO</name>
<keyword evidence="2" id="KW-0732">Signal</keyword>
<dbReference type="Proteomes" id="UP000297963">
    <property type="component" value="Unassembled WGS sequence"/>
</dbReference>
<dbReference type="PANTHER" id="PTHR45661:SF3">
    <property type="entry name" value="IG-LIKE DOMAIN-CONTAINING PROTEIN"/>
    <property type="match status" value="1"/>
</dbReference>
<evidence type="ECO:0000313" key="7">
    <source>
        <dbReference type="Proteomes" id="UP000297963"/>
    </source>
</evidence>
<accession>A0A1I3C6F0</accession>
<dbReference type="Proteomes" id="UP000199681">
    <property type="component" value="Unassembled WGS sequence"/>
</dbReference>
<dbReference type="Gene3D" id="2.60.40.10">
    <property type="entry name" value="Immunoglobulins"/>
    <property type="match status" value="1"/>
</dbReference>
<evidence type="ECO:0000256" key="1">
    <source>
        <dbReference type="SAM" id="Phobius"/>
    </source>
</evidence>
<dbReference type="SUPFAM" id="SSF52058">
    <property type="entry name" value="L domain-like"/>
    <property type="match status" value="1"/>
</dbReference>
<dbReference type="Pfam" id="PF19077">
    <property type="entry name" value="Big_13"/>
    <property type="match status" value="1"/>
</dbReference>
<feature type="signal peptide" evidence="2">
    <location>
        <begin position="1"/>
        <end position="30"/>
    </location>
</feature>
<evidence type="ECO:0000313" key="5">
    <source>
        <dbReference type="EMBL" id="TFB83279.1"/>
    </source>
</evidence>
<dbReference type="Gene3D" id="3.80.10.10">
    <property type="entry name" value="Ribonuclease Inhibitor"/>
    <property type="match status" value="2"/>
</dbReference>
<keyword evidence="1" id="KW-0812">Transmembrane</keyword>
<dbReference type="InterPro" id="IPR053139">
    <property type="entry name" value="Surface_bspA-like"/>
</dbReference>
<dbReference type="InterPro" id="IPR026906">
    <property type="entry name" value="LRR_5"/>
</dbReference>
<keyword evidence="1" id="KW-0472">Membrane</keyword>